<dbReference type="GO" id="GO:0120009">
    <property type="term" value="P:intermembrane lipid transfer"/>
    <property type="evidence" value="ECO:0007669"/>
    <property type="project" value="UniProtKB-ARBA"/>
</dbReference>
<evidence type="ECO:0000256" key="2">
    <source>
        <dbReference type="SAM" id="MobiDB-lite"/>
    </source>
</evidence>
<dbReference type="AlphaFoldDB" id="A0A427YG13"/>
<dbReference type="STRING" id="1890683.A0A427YG13"/>
<proteinExistence type="inferred from homology"/>
<dbReference type="Gene3D" id="2.40.160.120">
    <property type="match status" value="1"/>
</dbReference>
<dbReference type="SUPFAM" id="SSF144000">
    <property type="entry name" value="Oxysterol-binding protein-like"/>
    <property type="match status" value="1"/>
</dbReference>
<reference evidence="3 4" key="1">
    <citation type="submission" date="2018-11" db="EMBL/GenBank/DDBJ databases">
        <title>Genome sequence of Saitozyma podzolica DSM 27192.</title>
        <authorList>
            <person name="Aliyu H."/>
            <person name="Gorte O."/>
            <person name="Ochsenreither K."/>
        </authorList>
    </citation>
    <scope>NUCLEOTIDE SEQUENCE [LARGE SCALE GENOMIC DNA]</scope>
    <source>
        <strain evidence="3 4">DSM 27192</strain>
    </source>
</reference>
<evidence type="ECO:0000313" key="4">
    <source>
        <dbReference type="Proteomes" id="UP000279259"/>
    </source>
</evidence>
<dbReference type="GO" id="GO:0005829">
    <property type="term" value="C:cytosol"/>
    <property type="evidence" value="ECO:0007669"/>
    <property type="project" value="TreeGrafter"/>
</dbReference>
<organism evidence="3 4">
    <name type="scientific">Saitozyma podzolica</name>
    <dbReference type="NCBI Taxonomy" id="1890683"/>
    <lineage>
        <taxon>Eukaryota</taxon>
        <taxon>Fungi</taxon>
        <taxon>Dikarya</taxon>
        <taxon>Basidiomycota</taxon>
        <taxon>Agaricomycotina</taxon>
        <taxon>Tremellomycetes</taxon>
        <taxon>Tremellales</taxon>
        <taxon>Trimorphomycetaceae</taxon>
        <taxon>Saitozyma</taxon>
    </lineage>
</organism>
<dbReference type="GO" id="GO:0008142">
    <property type="term" value="F:oxysterol binding"/>
    <property type="evidence" value="ECO:0007669"/>
    <property type="project" value="TreeGrafter"/>
</dbReference>
<dbReference type="InterPro" id="IPR000648">
    <property type="entry name" value="Oxysterol-bd"/>
</dbReference>
<comment type="caution">
    <text evidence="3">The sequence shown here is derived from an EMBL/GenBank/DDBJ whole genome shotgun (WGS) entry which is preliminary data.</text>
</comment>
<dbReference type="Pfam" id="PF01237">
    <property type="entry name" value="Oxysterol_BP"/>
    <property type="match status" value="2"/>
</dbReference>
<dbReference type="FunFam" id="2.40.160.120:FF:000010">
    <property type="entry name" value="Oxysterol-binding protein homolog 4"/>
    <property type="match status" value="1"/>
</dbReference>
<dbReference type="PANTHER" id="PTHR10972">
    <property type="entry name" value="OXYSTEROL-BINDING PROTEIN-RELATED"/>
    <property type="match status" value="1"/>
</dbReference>
<dbReference type="Proteomes" id="UP000279259">
    <property type="component" value="Unassembled WGS sequence"/>
</dbReference>
<dbReference type="GO" id="GO:0016020">
    <property type="term" value="C:membrane"/>
    <property type="evidence" value="ECO:0007669"/>
    <property type="project" value="TreeGrafter"/>
</dbReference>
<comment type="similarity">
    <text evidence="1">Belongs to the OSBP family.</text>
</comment>
<gene>
    <name evidence="3" type="primary">KES1</name>
    <name evidence="3" type="ORF">EHS25_001371</name>
</gene>
<dbReference type="InterPro" id="IPR037239">
    <property type="entry name" value="OSBP_sf"/>
</dbReference>
<evidence type="ECO:0000313" key="3">
    <source>
        <dbReference type="EMBL" id="RSH90038.1"/>
    </source>
</evidence>
<evidence type="ECO:0000256" key="1">
    <source>
        <dbReference type="ARBA" id="ARBA00008842"/>
    </source>
</evidence>
<feature type="region of interest" description="Disordered" evidence="2">
    <location>
        <begin position="360"/>
        <end position="405"/>
    </location>
</feature>
<protein>
    <submittedName>
        <fullName evidence="3">Oxysterol binding protein</fullName>
    </submittedName>
</protein>
<dbReference type="Gene3D" id="1.10.287.2720">
    <property type="match status" value="1"/>
</dbReference>
<accession>A0A427YG13</accession>
<dbReference type="EMBL" id="RSCD01000011">
    <property type="protein sequence ID" value="RSH90038.1"/>
    <property type="molecule type" value="Genomic_DNA"/>
</dbReference>
<keyword evidence="4" id="KW-1185">Reference proteome</keyword>
<sequence length="436" mass="48154">MTGSNSGVGTWGKCADVPQEQKAGWASFVKSLAQMTGDLSSMTAPPWDALSLSISALRLAEAERFRVEDHAVTIHLVILSPVSLTEFPAYWCEHPELFASISEGQTEQERVERVLRWFIGTLKAQYTTRNEKMGSEKKPLNPVLGELFYGTWPDVNGRGETVLVVEQVSHHPPITPQTAYHIENKKAGVSLQGHSGQKTSFTGTAINVKQSGHAILTVQPKNGSAVETYLITLPKLRIEGIIWGSPYIELVEMSAIQSSTGYTVQIDYKGKGYFSGKAHSFKAVLTHNGNGNGNGGNGHPLQTYEGQWTGVATVGGPKGPVFLDTNIAKEEVIVKPIEEQDEWESRRLWEKVAKGIRTGDYDTAGKEKSRIENEQRQRRKDEASSGNGWAHRHFTHVDSDPEYQQLSAMLHDKLTPAHEDAYVYKGEQQQAQAQAE</sequence>
<dbReference type="OrthoDB" id="14833at2759"/>
<dbReference type="PANTHER" id="PTHR10972:SF184">
    <property type="entry name" value="OXYSTEROL-BINDING PROTEIN HOMOLOG 4-RELATED"/>
    <property type="match status" value="1"/>
</dbReference>
<dbReference type="Gene3D" id="3.30.70.3490">
    <property type="match status" value="1"/>
</dbReference>
<feature type="compositionally biased region" description="Basic and acidic residues" evidence="2">
    <location>
        <begin position="360"/>
        <end position="383"/>
    </location>
</feature>
<name>A0A427YG13_9TREE</name>
<dbReference type="Gene3D" id="6.10.250.1430">
    <property type="match status" value="1"/>
</dbReference>